<dbReference type="EMBL" id="DXAN01000004">
    <property type="protein sequence ID" value="HJA08099.1"/>
    <property type="molecule type" value="Genomic_DNA"/>
</dbReference>
<reference evidence="4" key="2">
    <citation type="submission" date="2021-04" db="EMBL/GenBank/DDBJ databases">
        <authorList>
            <person name="Gilroy R."/>
        </authorList>
    </citation>
    <scope>NUCLEOTIDE SEQUENCE</scope>
    <source>
        <strain evidence="4">CHK186-16707</strain>
    </source>
</reference>
<feature type="domain" description="Glycosyltransferase 2-like" evidence="3">
    <location>
        <begin position="2"/>
        <end position="146"/>
    </location>
</feature>
<dbReference type="SUPFAM" id="SSF53448">
    <property type="entry name" value="Nucleotide-diphospho-sugar transferases"/>
    <property type="match status" value="1"/>
</dbReference>
<protein>
    <submittedName>
        <fullName evidence="4">Glycosyltransferase</fullName>
    </submittedName>
</protein>
<evidence type="ECO:0000259" key="3">
    <source>
        <dbReference type="Pfam" id="PF00535"/>
    </source>
</evidence>
<sequence>MTVIVPVYNVENYIEKCICSILMQTLKNIEIICIDDGSTDNSWNIFEKIARYDSRLIGIKHGKNMSQAVARNTGLSIAHGKYISFIDSDDWIHKDFLKTLYVSAEKNNADIAIGYAITIDEKNNNWVEVWGENHFGKLGNYYNGQFNDLFVKACYNGAVWNKIYRKSFLKEKNIKFDTELKGTEDIYFIIEALTQSQNITICDALYFYLKRISSTMTRRDVEYFLSWSKTYLKIVNYLNSILIDDTVYSHMINMLNTKIVYIYNLINDKDVADEFRNQVNNVWKTVKQ</sequence>
<dbReference type="InterPro" id="IPR029044">
    <property type="entry name" value="Nucleotide-diphossugar_trans"/>
</dbReference>
<dbReference type="AlphaFoldDB" id="A0A9D2KJQ1"/>
<evidence type="ECO:0000313" key="4">
    <source>
        <dbReference type="EMBL" id="HJA08099.1"/>
    </source>
</evidence>
<name>A0A9D2KJQ1_9BACT</name>
<reference evidence="4" key="1">
    <citation type="journal article" date="2021" name="PeerJ">
        <title>Extensive microbial diversity within the chicken gut microbiome revealed by metagenomics and culture.</title>
        <authorList>
            <person name="Gilroy R."/>
            <person name="Ravi A."/>
            <person name="Getino M."/>
            <person name="Pursley I."/>
            <person name="Horton D.L."/>
            <person name="Alikhan N.F."/>
            <person name="Baker D."/>
            <person name="Gharbi K."/>
            <person name="Hall N."/>
            <person name="Watson M."/>
            <person name="Adriaenssens E.M."/>
            <person name="Foster-Nyarko E."/>
            <person name="Jarju S."/>
            <person name="Secka A."/>
            <person name="Antonio M."/>
            <person name="Oren A."/>
            <person name="Chaudhuri R.R."/>
            <person name="La Ragione R."/>
            <person name="Hildebrand F."/>
            <person name="Pallen M.J."/>
        </authorList>
    </citation>
    <scope>NUCLEOTIDE SEQUENCE</scope>
    <source>
        <strain evidence="4">CHK186-16707</strain>
    </source>
</reference>
<gene>
    <name evidence="4" type="ORF">H9962_02740</name>
</gene>
<dbReference type="Proteomes" id="UP000824225">
    <property type="component" value="Unassembled WGS sequence"/>
</dbReference>
<dbReference type="CDD" id="cd00761">
    <property type="entry name" value="Glyco_tranf_GTA_type"/>
    <property type="match status" value="1"/>
</dbReference>
<dbReference type="InterPro" id="IPR001173">
    <property type="entry name" value="Glyco_trans_2-like"/>
</dbReference>
<dbReference type="PANTHER" id="PTHR22916:SF51">
    <property type="entry name" value="GLYCOSYLTRANSFERASE EPSH-RELATED"/>
    <property type="match status" value="1"/>
</dbReference>
<evidence type="ECO:0000256" key="1">
    <source>
        <dbReference type="ARBA" id="ARBA00022676"/>
    </source>
</evidence>
<dbReference type="Pfam" id="PF00535">
    <property type="entry name" value="Glycos_transf_2"/>
    <property type="match status" value="1"/>
</dbReference>
<evidence type="ECO:0000313" key="5">
    <source>
        <dbReference type="Proteomes" id="UP000824225"/>
    </source>
</evidence>
<proteinExistence type="predicted"/>
<comment type="caution">
    <text evidence="4">The sequence shown here is derived from an EMBL/GenBank/DDBJ whole genome shotgun (WGS) entry which is preliminary data.</text>
</comment>
<dbReference type="GO" id="GO:0016758">
    <property type="term" value="F:hexosyltransferase activity"/>
    <property type="evidence" value="ECO:0007669"/>
    <property type="project" value="UniProtKB-ARBA"/>
</dbReference>
<accession>A0A9D2KJQ1</accession>
<evidence type="ECO:0000256" key="2">
    <source>
        <dbReference type="ARBA" id="ARBA00022679"/>
    </source>
</evidence>
<dbReference type="Gene3D" id="3.90.550.10">
    <property type="entry name" value="Spore Coat Polysaccharide Biosynthesis Protein SpsA, Chain A"/>
    <property type="match status" value="1"/>
</dbReference>
<organism evidence="4 5">
    <name type="scientific">Candidatus Mailhella merdigallinarum</name>
    <dbReference type="NCBI Taxonomy" id="2838658"/>
    <lineage>
        <taxon>Bacteria</taxon>
        <taxon>Pseudomonadati</taxon>
        <taxon>Thermodesulfobacteriota</taxon>
        <taxon>Desulfovibrionia</taxon>
        <taxon>Desulfovibrionales</taxon>
        <taxon>Desulfovibrionaceae</taxon>
        <taxon>Mailhella</taxon>
    </lineage>
</organism>
<dbReference type="PANTHER" id="PTHR22916">
    <property type="entry name" value="GLYCOSYLTRANSFERASE"/>
    <property type="match status" value="1"/>
</dbReference>
<keyword evidence="1" id="KW-0328">Glycosyltransferase</keyword>
<keyword evidence="2" id="KW-0808">Transferase</keyword>